<feature type="transmembrane region" description="Helical" evidence="6">
    <location>
        <begin position="180"/>
        <end position="203"/>
    </location>
</feature>
<organism evidence="7 8">
    <name type="scientific">Wujia chipingensis</name>
    <dbReference type="NCBI Taxonomy" id="2763670"/>
    <lineage>
        <taxon>Bacteria</taxon>
        <taxon>Bacillati</taxon>
        <taxon>Bacillota</taxon>
        <taxon>Clostridia</taxon>
        <taxon>Lachnospirales</taxon>
        <taxon>Lachnospiraceae</taxon>
        <taxon>Wujia</taxon>
    </lineage>
</organism>
<feature type="transmembrane region" description="Helical" evidence="6">
    <location>
        <begin position="155"/>
        <end position="174"/>
    </location>
</feature>
<dbReference type="RefSeq" id="WP_117781728.1">
    <property type="nucleotide sequence ID" value="NZ_CP060632.1"/>
</dbReference>
<dbReference type="PANTHER" id="PTHR30250:SF11">
    <property type="entry name" value="O-ANTIGEN TRANSPORTER-RELATED"/>
    <property type="match status" value="1"/>
</dbReference>
<name>A0A7G9FN19_9FIRM</name>
<keyword evidence="2" id="KW-1003">Cell membrane</keyword>
<sequence>MNKLKHFLLNSKNINKSSFIWNMAGSMLMAFQSVIMLMIITRTLNLYEAGVFTLAYASANLFLNIGKYGMRNFQVSDVKRQFNFKEYNTSRIITTLLMLIVSLIYVVIATSKNDYSMNKTWIIIWMCLFKIVDSIEDAYLGYYQQENRLDVAGKMLTLRMILTILVFGLGLIFLRDQLMSLMIATVFTTLLLIMFVTLTYPAFRKEESVHKGKVWELLRVCFPLFLGCFLAFYIGNAPKYAIDSLLSDEMQACYGFIAMPVFVIGLLNNFIFSPMIARMSMMWKERQNKDFFRLFWIQILIIGIITIVCEAGAFVLGVPVLSMLYNTDLAPYKTELLVLLLGGGFLALSGLFVTIMTIIRIQNSQAIGYGIVAVCAYILSPIFVRKYAVMGASVLYLLLMILLCIIFAIMMMIGFKKKRSDA</sequence>
<dbReference type="Proteomes" id="UP000515819">
    <property type="component" value="Chromosome"/>
</dbReference>
<dbReference type="GO" id="GO:0005886">
    <property type="term" value="C:plasma membrane"/>
    <property type="evidence" value="ECO:0007669"/>
    <property type="project" value="UniProtKB-SubCell"/>
</dbReference>
<reference evidence="7 8" key="1">
    <citation type="submission" date="2020-08" db="EMBL/GenBank/DDBJ databases">
        <authorList>
            <person name="Liu C."/>
            <person name="Sun Q."/>
        </authorList>
    </citation>
    <scope>NUCLEOTIDE SEQUENCE [LARGE SCALE GENOMIC DNA]</scope>
    <source>
        <strain evidence="7 8">NSJ-4</strain>
    </source>
</reference>
<evidence type="ECO:0000256" key="1">
    <source>
        <dbReference type="ARBA" id="ARBA00004651"/>
    </source>
</evidence>
<keyword evidence="8" id="KW-1185">Reference proteome</keyword>
<dbReference type="EMBL" id="CP060632">
    <property type="protein sequence ID" value="QNL99950.1"/>
    <property type="molecule type" value="Genomic_DNA"/>
</dbReference>
<accession>A0A7G9FN19</accession>
<feature type="transmembrane region" description="Helical" evidence="6">
    <location>
        <begin position="294"/>
        <end position="316"/>
    </location>
</feature>
<comment type="subcellular location">
    <subcellularLocation>
        <location evidence="1">Cell membrane</location>
        <topology evidence="1">Multi-pass membrane protein</topology>
    </subcellularLocation>
</comment>
<evidence type="ECO:0000256" key="6">
    <source>
        <dbReference type="SAM" id="Phobius"/>
    </source>
</evidence>
<proteinExistence type="predicted"/>
<dbReference type="KEGG" id="wcp:H9Q76_01155"/>
<keyword evidence="4 6" id="KW-1133">Transmembrane helix</keyword>
<evidence type="ECO:0000313" key="7">
    <source>
        <dbReference type="EMBL" id="QNL99950.1"/>
    </source>
</evidence>
<evidence type="ECO:0000256" key="2">
    <source>
        <dbReference type="ARBA" id="ARBA00022475"/>
    </source>
</evidence>
<keyword evidence="5 6" id="KW-0472">Membrane</keyword>
<feature type="transmembrane region" description="Helical" evidence="6">
    <location>
        <begin position="254"/>
        <end position="273"/>
    </location>
</feature>
<feature type="transmembrane region" description="Helical" evidence="6">
    <location>
        <begin position="87"/>
        <end position="108"/>
    </location>
</feature>
<feature type="transmembrane region" description="Helical" evidence="6">
    <location>
        <begin position="20"/>
        <end position="40"/>
    </location>
</feature>
<dbReference type="InterPro" id="IPR002797">
    <property type="entry name" value="Polysacc_synth"/>
</dbReference>
<evidence type="ECO:0000313" key="8">
    <source>
        <dbReference type="Proteomes" id="UP000515819"/>
    </source>
</evidence>
<protein>
    <submittedName>
        <fullName evidence="7">Oligosaccharide flippase family protein</fullName>
    </submittedName>
</protein>
<feature type="transmembrane region" description="Helical" evidence="6">
    <location>
        <begin position="336"/>
        <end position="359"/>
    </location>
</feature>
<dbReference type="InterPro" id="IPR050833">
    <property type="entry name" value="Poly_Biosynth_Transport"/>
</dbReference>
<evidence type="ECO:0000256" key="3">
    <source>
        <dbReference type="ARBA" id="ARBA00022692"/>
    </source>
</evidence>
<dbReference type="AlphaFoldDB" id="A0A7G9FN19"/>
<feature type="transmembrane region" description="Helical" evidence="6">
    <location>
        <begin position="120"/>
        <end position="143"/>
    </location>
</feature>
<feature type="transmembrane region" description="Helical" evidence="6">
    <location>
        <begin position="366"/>
        <end position="384"/>
    </location>
</feature>
<gene>
    <name evidence="7" type="ORF">H9Q76_01155</name>
</gene>
<dbReference type="PANTHER" id="PTHR30250">
    <property type="entry name" value="PST FAMILY PREDICTED COLANIC ACID TRANSPORTER"/>
    <property type="match status" value="1"/>
</dbReference>
<dbReference type="Pfam" id="PF01943">
    <property type="entry name" value="Polysacc_synt"/>
    <property type="match status" value="1"/>
</dbReference>
<feature type="transmembrane region" description="Helical" evidence="6">
    <location>
        <begin position="215"/>
        <end position="234"/>
    </location>
</feature>
<keyword evidence="3 6" id="KW-0812">Transmembrane</keyword>
<feature type="transmembrane region" description="Helical" evidence="6">
    <location>
        <begin position="396"/>
        <end position="415"/>
    </location>
</feature>
<evidence type="ECO:0000256" key="4">
    <source>
        <dbReference type="ARBA" id="ARBA00022989"/>
    </source>
</evidence>
<evidence type="ECO:0000256" key="5">
    <source>
        <dbReference type="ARBA" id="ARBA00023136"/>
    </source>
</evidence>
<feature type="transmembrane region" description="Helical" evidence="6">
    <location>
        <begin position="46"/>
        <end position="66"/>
    </location>
</feature>